<feature type="region of interest" description="Disordered" evidence="3">
    <location>
        <begin position="1858"/>
        <end position="1879"/>
    </location>
</feature>
<dbReference type="CDD" id="cd23837">
    <property type="entry name" value="UBCc_UBE2O"/>
    <property type="match status" value="1"/>
</dbReference>
<evidence type="ECO:0000256" key="2">
    <source>
        <dbReference type="ARBA" id="ARBA00022786"/>
    </source>
</evidence>
<feature type="compositionally biased region" description="Basic residues" evidence="3">
    <location>
        <begin position="1218"/>
        <end position="1229"/>
    </location>
</feature>
<evidence type="ECO:0000259" key="4">
    <source>
        <dbReference type="PROSITE" id="PS50127"/>
    </source>
</evidence>
<dbReference type="InterPro" id="IPR016135">
    <property type="entry name" value="UBQ-conjugating_enzyme/RWD"/>
</dbReference>
<feature type="compositionally biased region" description="Low complexity" evidence="3">
    <location>
        <begin position="1246"/>
        <end position="1264"/>
    </location>
</feature>
<evidence type="ECO:0000313" key="6">
    <source>
        <dbReference type="Proteomes" id="UP001642464"/>
    </source>
</evidence>
<evidence type="ECO:0000256" key="1">
    <source>
        <dbReference type="ARBA" id="ARBA00022679"/>
    </source>
</evidence>
<evidence type="ECO:0000313" key="5">
    <source>
        <dbReference type="EMBL" id="CAK9091685.1"/>
    </source>
</evidence>
<proteinExistence type="predicted"/>
<keyword evidence="1" id="KW-0808">Transferase</keyword>
<dbReference type="SMART" id="SM00212">
    <property type="entry name" value="UBCc"/>
    <property type="match status" value="1"/>
</dbReference>
<keyword evidence="2" id="KW-0833">Ubl conjugation pathway</keyword>
<dbReference type="PANTHER" id="PTHR46116:SF15">
    <property type="entry name" value="(E3-INDEPENDENT) E2 UBIQUITIN-CONJUGATING ENZYME"/>
    <property type="match status" value="1"/>
</dbReference>
<dbReference type="Gene3D" id="3.10.110.10">
    <property type="entry name" value="Ubiquitin Conjugating Enzyme"/>
    <property type="match status" value="1"/>
</dbReference>
<accession>A0ABP0QV00</accession>
<feature type="domain" description="UBC core" evidence="4">
    <location>
        <begin position="1630"/>
        <end position="1797"/>
    </location>
</feature>
<dbReference type="Proteomes" id="UP001642464">
    <property type="component" value="Unassembled WGS sequence"/>
</dbReference>
<dbReference type="EMBL" id="CAXAMM010040206">
    <property type="protein sequence ID" value="CAK9091685.1"/>
    <property type="molecule type" value="Genomic_DNA"/>
</dbReference>
<feature type="compositionally biased region" description="Acidic residues" evidence="3">
    <location>
        <begin position="1572"/>
        <end position="1586"/>
    </location>
</feature>
<dbReference type="PANTHER" id="PTHR46116">
    <property type="entry name" value="(E3-INDEPENDENT) E2 UBIQUITIN-CONJUGATING ENZYME"/>
    <property type="match status" value="1"/>
</dbReference>
<feature type="compositionally biased region" description="Acidic residues" evidence="3">
    <location>
        <begin position="1554"/>
        <end position="1563"/>
    </location>
</feature>
<feature type="compositionally biased region" description="Basic and acidic residues" evidence="3">
    <location>
        <begin position="1208"/>
        <end position="1217"/>
    </location>
</feature>
<name>A0ABP0QV00_9DINO</name>
<organism evidence="5 6">
    <name type="scientific">Durusdinium trenchii</name>
    <dbReference type="NCBI Taxonomy" id="1381693"/>
    <lineage>
        <taxon>Eukaryota</taxon>
        <taxon>Sar</taxon>
        <taxon>Alveolata</taxon>
        <taxon>Dinophyceae</taxon>
        <taxon>Suessiales</taxon>
        <taxon>Symbiodiniaceae</taxon>
        <taxon>Durusdinium</taxon>
    </lineage>
</organism>
<feature type="region of interest" description="Disordered" evidence="3">
    <location>
        <begin position="1542"/>
        <end position="1599"/>
    </location>
</feature>
<feature type="region of interest" description="Disordered" evidence="3">
    <location>
        <begin position="1204"/>
        <end position="1328"/>
    </location>
</feature>
<feature type="compositionally biased region" description="Basic and acidic residues" evidence="3">
    <location>
        <begin position="1230"/>
        <end position="1245"/>
    </location>
</feature>
<protein>
    <submittedName>
        <fullName evidence="5">Probable ubiquitin-conjugating enzyme E2 23 (E2 ubiquitin-conjugating enzyme 23) (Ubiquitin carrier protein 23)</fullName>
    </submittedName>
</protein>
<sequence length="1879" mass="209503">MDMEGALVGDLEEVKVKEDPWKDFKLPYSVATLEDYHLRAYFTDHDTVEWLWSRIHDTCKIQTSPGKMLATNTESIYQDMDKLLVPREEFHYRGDKFVPDQKTPWKQHTVESRGFFALGLWLLKNRSLKATAKTKCLEMLLGVLQLCLGIATGPILAMMIDPSGALQQSELHFESTGVCRDGWANLLAHSQGAREEWGRLSKSLWMGYCLTSTIEAATFKDICFFLMWLYCHPKATARGQNLFRSLALQTLPSLINKAGAWLSSLAVELSKKELSVLPMLKTKTGQCRRVADPVNRMILMQRLRKEKLHRRKIAATHQDVNLGNSRLLQYEAFLDCFLHGEALASTFAGERQVCVAWDPSSYGGKEVMVAAIYSTNLDKAAWLLNQQMGQVMLSELHESLLPMARQSKLDRITGYNELRALSAALRGAGLTLMNFQVPTGLIVRPLQAHECRVKSESGEWFIYDLHTQTAAPEKPANLQLGKVPVLCSISDQGPINTAALNFAQYSPAALMLHAQYDPFHRAWNDLKTAFKKTSSTCKAWRVVLQLTIVANVSYGPFGSSQWHYKKLAKMEEFFATRSIMSTSWKKYQHLICQEMRQLEPESREDAEALFQSMKNLPSFTKKGPLVKLMRWFSFFESMAFLAGQFWVNKMIFQENLADNPEKEEAEDFVLPEEEKDPAKELQELKKKQGSWTLAPKLITEKSLCVKDCIMAIGKATWKSHASRARSLTSTLQVCQYNVSCAASSFWAAELEEIVEASLWDEKGLKHLLPQWRCHEEAIAFHEDLFGKVLEARVTSLVAFHCIPPHTYHHSVSQDMQVARAAFQKARKEWEMLQEIESAAAHGAVIEPLSKMHWRFSPFVRTLLLAYEEDLAFGRLGGDSQAKRLQLLICKTLGDSRLVEMAHQTAKDILRAKKDNTFANTAIMSKVLSSQVLEKRKLATVTISNAEKITAETNRTRMSSVVGRLKASTHKLPKQIQDIMQPVPASKMWPSPSPASLFQSAAATKWLFHYWSQQDALPGVHVDCNSSWLCALATPGTCVAQKSTGSIVRVIAAAEFGLLAWRLAAHVLPDGQVTFRMEPNRMNLVWEHILDLEDWAYIPTEMMLLTEGKGPIVFKKTDEAMPLQHAICFFGLPLTVAQIRRLILLLGGPHLPGMPSRQHVEETLFQTIFSDEALPEVRAKVEQFAKAGIDQDDIDSELSEILSELDQEDGNKQDLKDLKTKRKQQRAAKRFKAEREAAQKSPETAEAKAAQAEEAPEAGPSSGSGIRRPWSEGQSTPAPPTPAPSPEPAPKAPSEATPAPATPAPGTPAPRTPGAPRASAPKVYKSPEEVLSKLSPPGCVMGLSYMDHRFTSRYPVDSAALEGLAYAKKTMTASFAQKRSWEDALRLVHRHCWEKWGIIRADFPLQAGEVEQTPGHIPPDIIEALTGIIKTLPEVTVFELVPHPWCDLRLGDVVMISPEGALEPRPARGEPRAEHDGERAEHVLSDVMPGWDSELQARAFDARRNTKEIDRDRYLGGGRVVTPVSGVRTAEAMCCRRVADMDSEEEYQAAGQEGHEDENEDDTATEAPKDELAGEENSEAEEADESEPSMSSGGSSSSTARPEILAFDTFDEDLEPSDHHFVDRTPPPPKALMRAVRRELSALRTGLLDGGEGVVAPIMVRTYASRSDLFRAMVVGPPSTPYADVPFFFDLAMSPQYPAEPPLVHYLAHFVNSSERLNPNLYRDGKVCLSLLGTWAGPGWDPSKSTLLQVLVSLQGLVLVEDPYFNEPGHGDARTDHGHQAAALYNENARLLSLRAALNTAQQPPKGFEEVVAAHFAEKGPKLLAECEEAATGSHSEGFRQVLSRSILPQLREVWGSQSWNHGFPLPPRRPPPSQSMKAR</sequence>
<feature type="compositionally biased region" description="Pro residues" evidence="3">
    <location>
        <begin position="1299"/>
        <end position="1312"/>
    </location>
</feature>
<comment type="caution">
    <text evidence="5">The sequence shown here is derived from an EMBL/GenBank/DDBJ whole genome shotgun (WGS) entry which is preliminary data.</text>
</comment>
<feature type="compositionally biased region" description="Low complexity" evidence="3">
    <location>
        <begin position="1587"/>
        <end position="1597"/>
    </location>
</feature>
<keyword evidence="6" id="KW-1185">Reference proteome</keyword>
<feature type="compositionally biased region" description="Pro residues" evidence="3">
    <location>
        <begin position="1276"/>
        <end position="1290"/>
    </location>
</feature>
<dbReference type="PROSITE" id="PS50127">
    <property type="entry name" value="UBC_2"/>
    <property type="match status" value="1"/>
</dbReference>
<feature type="compositionally biased region" description="Pro residues" evidence="3">
    <location>
        <begin position="1864"/>
        <end position="1873"/>
    </location>
</feature>
<dbReference type="InterPro" id="IPR000608">
    <property type="entry name" value="UBC"/>
</dbReference>
<gene>
    <name evidence="5" type="ORF">SCF082_LOCUS43180</name>
</gene>
<dbReference type="Pfam" id="PF00179">
    <property type="entry name" value="UQ_con"/>
    <property type="match status" value="1"/>
</dbReference>
<evidence type="ECO:0000256" key="3">
    <source>
        <dbReference type="SAM" id="MobiDB-lite"/>
    </source>
</evidence>
<reference evidence="5 6" key="1">
    <citation type="submission" date="2024-02" db="EMBL/GenBank/DDBJ databases">
        <authorList>
            <person name="Chen Y."/>
            <person name="Shah S."/>
            <person name="Dougan E. K."/>
            <person name="Thang M."/>
            <person name="Chan C."/>
        </authorList>
    </citation>
    <scope>NUCLEOTIDE SEQUENCE [LARGE SCALE GENOMIC DNA]</scope>
</reference>
<dbReference type="SUPFAM" id="SSF54495">
    <property type="entry name" value="UBC-like"/>
    <property type="match status" value="1"/>
</dbReference>